<keyword evidence="2" id="KW-1185">Reference proteome</keyword>
<organism evidence="1 2">
    <name type="scientific">Mesorhizobium prunaredense</name>
    <dbReference type="NCBI Taxonomy" id="1631249"/>
    <lineage>
        <taxon>Bacteria</taxon>
        <taxon>Pseudomonadati</taxon>
        <taxon>Pseudomonadota</taxon>
        <taxon>Alphaproteobacteria</taxon>
        <taxon>Hyphomicrobiales</taxon>
        <taxon>Phyllobacteriaceae</taxon>
        <taxon>Mesorhizobium</taxon>
    </lineage>
</organism>
<proteinExistence type="predicted"/>
<accession>A0A1R3V4S7</accession>
<reference evidence="2" key="1">
    <citation type="submission" date="2017-01" db="EMBL/GenBank/DDBJ databases">
        <authorList>
            <person name="Brunel B."/>
        </authorList>
    </citation>
    <scope>NUCLEOTIDE SEQUENCE [LARGE SCALE GENOMIC DNA]</scope>
</reference>
<dbReference type="AlphaFoldDB" id="A0A1R3V4S7"/>
<evidence type="ECO:0000313" key="1">
    <source>
        <dbReference type="EMBL" id="SIT54878.1"/>
    </source>
</evidence>
<dbReference type="Proteomes" id="UP000188388">
    <property type="component" value="Unassembled WGS sequence"/>
</dbReference>
<evidence type="ECO:0000313" key="2">
    <source>
        <dbReference type="Proteomes" id="UP000188388"/>
    </source>
</evidence>
<gene>
    <name evidence="1" type="ORF">BQ8794_190012</name>
</gene>
<name>A0A1R3V4S7_9HYPH</name>
<dbReference type="EMBL" id="FTPD01000011">
    <property type="protein sequence ID" value="SIT54878.1"/>
    <property type="molecule type" value="Genomic_DNA"/>
</dbReference>
<sequence>MPGDITASDANPSWNHYGGRYCDKTIRIVIDHVRQMNSRTAEDPTLIYSKTAASPNLLGLSRHSHSIVFNSARSLI</sequence>
<protein>
    <submittedName>
        <fullName evidence="1">Uncharacterized protein</fullName>
    </submittedName>
</protein>